<dbReference type="RefSeq" id="WP_217779354.1">
    <property type="nucleotide sequence ID" value="NZ_JAHRWL010000002.1"/>
</dbReference>
<reference evidence="2" key="1">
    <citation type="submission" date="2021-06" db="EMBL/GenBank/DDBJ databases">
        <title>Thalassococcus sp. CAU 1522 isolated from sea sand, Republic of Korea.</title>
        <authorList>
            <person name="Kim W."/>
        </authorList>
    </citation>
    <scope>NUCLEOTIDE SEQUENCE</scope>
    <source>
        <strain evidence="2">CAU 1522</strain>
    </source>
</reference>
<sequence length="110" mass="11632">MTLFAIPTPGILSLILMTALGYAVATVGMKITATGQIWLGVGLCALGFFAAFLAEIVLLRRFDLALVYVVIIAAETALVLGYAFWIGEGFGLRQTFGATLVLLGLLVVTH</sequence>
<evidence type="ECO:0000313" key="2">
    <source>
        <dbReference type="EMBL" id="MBV2361015.1"/>
    </source>
</evidence>
<protein>
    <submittedName>
        <fullName evidence="2">5-aminolevulinate synthase</fullName>
    </submittedName>
</protein>
<feature type="transmembrane region" description="Helical" evidence="1">
    <location>
        <begin position="91"/>
        <end position="109"/>
    </location>
</feature>
<comment type="caution">
    <text evidence="2">The sequence shown here is derived from an EMBL/GenBank/DDBJ whole genome shotgun (WGS) entry which is preliminary data.</text>
</comment>
<dbReference type="EMBL" id="JAHRWL010000002">
    <property type="protein sequence ID" value="MBV2361015.1"/>
    <property type="molecule type" value="Genomic_DNA"/>
</dbReference>
<evidence type="ECO:0000256" key="1">
    <source>
        <dbReference type="SAM" id="Phobius"/>
    </source>
</evidence>
<accession>A0ABS6NAG7</accession>
<organism evidence="2 3">
    <name type="scientific">Thalassococcus arenae</name>
    <dbReference type="NCBI Taxonomy" id="2851652"/>
    <lineage>
        <taxon>Bacteria</taxon>
        <taxon>Pseudomonadati</taxon>
        <taxon>Pseudomonadota</taxon>
        <taxon>Alphaproteobacteria</taxon>
        <taxon>Rhodobacterales</taxon>
        <taxon>Roseobacteraceae</taxon>
        <taxon>Thalassococcus</taxon>
    </lineage>
</organism>
<dbReference type="Proteomes" id="UP001166293">
    <property type="component" value="Unassembled WGS sequence"/>
</dbReference>
<keyword evidence="1" id="KW-0472">Membrane</keyword>
<gene>
    <name evidence="2" type="ORF">KUH32_14720</name>
</gene>
<feature type="transmembrane region" description="Helical" evidence="1">
    <location>
        <begin position="37"/>
        <end position="58"/>
    </location>
</feature>
<feature type="transmembrane region" description="Helical" evidence="1">
    <location>
        <begin position="65"/>
        <end position="85"/>
    </location>
</feature>
<keyword evidence="1" id="KW-0812">Transmembrane</keyword>
<keyword evidence="1" id="KW-1133">Transmembrane helix</keyword>
<evidence type="ECO:0000313" key="3">
    <source>
        <dbReference type="Proteomes" id="UP001166293"/>
    </source>
</evidence>
<keyword evidence="3" id="KW-1185">Reference proteome</keyword>
<proteinExistence type="predicted"/>
<name>A0ABS6NAG7_9RHOB</name>